<organism evidence="2 3">
    <name type="scientific">Leuconostoc gasicomitatum</name>
    <dbReference type="NCBI Taxonomy" id="115778"/>
    <lineage>
        <taxon>Bacteria</taxon>
        <taxon>Bacillati</taxon>
        <taxon>Bacillota</taxon>
        <taxon>Bacilli</taxon>
        <taxon>Lactobacillales</taxon>
        <taxon>Lactobacillaceae</taxon>
        <taxon>Leuconostoc</taxon>
        <taxon>Leuconostoc gelidum group</taxon>
    </lineage>
</organism>
<reference evidence="2" key="1">
    <citation type="submission" date="2021-05" db="EMBL/GenBank/DDBJ databases">
        <title>Pangenome of Leuconostoc gelidum warrants species status for Leuconostoc gelidum subsp. gasicomitatum.</title>
        <authorList>
            <person name="Johansson P."/>
            <person name="Sade E."/>
            <person name="Hultman J."/>
            <person name="Auvinen P."/>
            <person name="Bjorkroth J."/>
        </authorList>
    </citation>
    <scope>NUCLEOTIDE SEQUENCE</scope>
    <source>
        <strain evidence="2">A.21.4</strain>
    </source>
</reference>
<dbReference type="InterPro" id="IPR040628">
    <property type="entry name" value="BaeRF_family6"/>
</dbReference>
<proteinExistence type="predicted"/>
<protein>
    <recommendedName>
        <fullName evidence="1">Bacterial archaeo-eukaryotic release factor family 6 domain-containing protein</fullName>
    </recommendedName>
</protein>
<evidence type="ECO:0000259" key="1">
    <source>
        <dbReference type="Pfam" id="PF18848"/>
    </source>
</evidence>
<dbReference type="AlphaFoldDB" id="A0A9Q3SZV1"/>
<dbReference type="Pfam" id="PF18848">
    <property type="entry name" value="baeRF_family6"/>
    <property type="match status" value="1"/>
</dbReference>
<sequence>MKSVYLEEFMKNVTQQSKHIDRTVSIYFRSNDNFSENKSRLNQIQKKISVDINIKSFEDAMAKDRLTEMRQVTSAIFVMGEEVHVYTSPHLEIEDDEIVIDKTPHLERLVALSLKFPTNLILDVDYETITVYLVDDRGIQDITKDFGELTLQKYLGTEFRIGESNHVSVGNKSVSVHGHNPAKEIKKNDQIRFYQAASPDIVSYIDTNFKGMPIILGGASQNMSTFTEAIGKNLKVKLIDKKIDGHFNATNDIYEAYQKLFK</sequence>
<feature type="domain" description="Bacterial archaeo-eukaryotic release factor family 6" evidence="1">
    <location>
        <begin position="150"/>
        <end position="229"/>
    </location>
</feature>
<gene>
    <name evidence="2" type="ORF">KIJ12_08685</name>
</gene>
<name>A0A9Q3SZV1_9LACO</name>
<evidence type="ECO:0000313" key="3">
    <source>
        <dbReference type="Proteomes" id="UP000752647"/>
    </source>
</evidence>
<accession>A0A9Q3SZV1</accession>
<dbReference type="EMBL" id="JAHBFI010000020">
    <property type="protein sequence ID" value="MBZ5963213.1"/>
    <property type="molecule type" value="Genomic_DNA"/>
</dbReference>
<dbReference type="Proteomes" id="UP000752647">
    <property type="component" value="Unassembled WGS sequence"/>
</dbReference>
<comment type="caution">
    <text evidence="2">The sequence shown here is derived from an EMBL/GenBank/DDBJ whole genome shotgun (WGS) entry which is preliminary data.</text>
</comment>
<evidence type="ECO:0000313" key="2">
    <source>
        <dbReference type="EMBL" id="MBZ5963213.1"/>
    </source>
</evidence>